<reference evidence="1 2" key="1">
    <citation type="submission" date="2018-06" db="EMBL/GenBank/DDBJ databases">
        <authorList>
            <consortium name="Pathogen Informatics"/>
            <person name="Doyle S."/>
        </authorList>
    </citation>
    <scope>NUCLEOTIDE SEQUENCE [LARGE SCALE GENOMIC DNA]</scope>
    <source>
        <strain evidence="1 2">NCTC9426</strain>
    </source>
</reference>
<name>A0A378Q3T8_MORBO</name>
<organism evidence="1 2">
    <name type="scientific">Moraxella bovis</name>
    <dbReference type="NCBI Taxonomy" id="476"/>
    <lineage>
        <taxon>Bacteria</taxon>
        <taxon>Pseudomonadati</taxon>
        <taxon>Pseudomonadota</taxon>
        <taxon>Gammaproteobacteria</taxon>
        <taxon>Moraxellales</taxon>
        <taxon>Moraxellaceae</taxon>
        <taxon>Moraxella</taxon>
    </lineage>
</organism>
<dbReference type="RefSeq" id="WP_115369991.1">
    <property type="nucleotide sequence ID" value="NZ_UGPZ01000003.1"/>
</dbReference>
<dbReference type="AlphaFoldDB" id="A0A378Q3T8"/>
<protein>
    <submittedName>
        <fullName evidence="1">Uncharacterized protein</fullName>
    </submittedName>
</protein>
<sequence length="86" mass="9837">MILDIPPHIEQMIIATAQAQGITAEELALATLQSRFNPNEQAYYDWFYEHHFDVEKLDKSIKSGSTPIPDWALKDLSSFDKWLASV</sequence>
<gene>
    <name evidence="1" type="ORF">NCTC9426_02541</name>
</gene>
<evidence type="ECO:0000313" key="1">
    <source>
        <dbReference type="EMBL" id="STY93807.1"/>
    </source>
</evidence>
<evidence type="ECO:0000313" key="2">
    <source>
        <dbReference type="Proteomes" id="UP000254133"/>
    </source>
</evidence>
<accession>A0A378Q3T8</accession>
<proteinExistence type="predicted"/>
<dbReference type="Proteomes" id="UP000254133">
    <property type="component" value="Unassembled WGS sequence"/>
</dbReference>
<dbReference type="EMBL" id="UGPZ01000003">
    <property type="protein sequence ID" value="STY93807.1"/>
    <property type="molecule type" value="Genomic_DNA"/>
</dbReference>